<evidence type="ECO:0000313" key="3">
    <source>
        <dbReference type="Proteomes" id="UP001151760"/>
    </source>
</evidence>
<dbReference type="Proteomes" id="UP001151760">
    <property type="component" value="Unassembled WGS sequence"/>
</dbReference>
<protein>
    <recommendedName>
        <fullName evidence="4">Retrovirus-related Pol polyprotein from transposon TNT 1-94</fullName>
    </recommendedName>
</protein>
<evidence type="ECO:0000313" key="2">
    <source>
        <dbReference type="EMBL" id="GJS87783.1"/>
    </source>
</evidence>
<proteinExistence type="predicted"/>
<gene>
    <name evidence="2" type="ORF">Tco_0770419</name>
</gene>
<name>A0ABQ4ZFV8_9ASTR</name>
<comment type="caution">
    <text evidence="2">The sequence shown here is derived from an EMBL/GenBank/DDBJ whole genome shotgun (WGS) entry which is preliminary data.</text>
</comment>
<reference evidence="2" key="1">
    <citation type="journal article" date="2022" name="Int. J. Mol. Sci.">
        <title>Draft Genome of Tanacetum Coccineum: Genomic Comparison of Closely Related Tanacetum-Family Plants.</title>
        <authorList>
            <person name="Yamashiro T."/>
            <person name="Shiraishi A."/>
            <person name="Nakayama K."/>
            <person name="Satake H."/>
        </authorList>
    </citation>
    <scope>NUCLEOTIDE SEQUENCE</scope>
</reference>
<organism evidence="2 3">
    <name type="scientific">Tanacetum coccineum</name>
    <dbReference type="NCBI Taxonomy" id="301880"/>
    <lineage>
        <taxon>Eukaryota</taxon>
        <taxon>Viridiplantae</taxon>
        <taxon>Streptophyta</taxon>
        <taxon>Embryophyta</taxon>
        <taxon>Tracheophyta</taxon>
        <taxon>Spermatophyta</taxon>
        <taxon>Magnoliopsida</taxon>
        <taxon>eudicotyledons</taxon>
        <taxon>Gunneridae</taxon>
        <taxon>Pentapetalae</taxon>
        <taxon>asterids</taxon>
        <taxon>campanulids</taxon>
        <taxon>Asterales</taxon>
        <taxon>Asteraceae</taxon>
        <taxon>Asteroideae</taxon>
        <taxon>Anthemideae</taxon>
        <taxon>Anthemidinae</taxon>
        <taxon>Tanacetum</taxon>
    </lineage>
</organism>
<accession>A0ABQ4ZFV8</accession>
<keyword evidence="3" id="KW-1185">Reference proteome</keyword>
<evidence type="ECO:0000256" key="1">
    <source>
        <dbReference type="SAM" id="MobiDB-lite"/>
    </source>
</evidence>
<feature type="compositionally biased region" description="Polar residues" evidence="1">
    <location>
        <begin position="159"/>
        <end position="169"/>
    </location>
</feature>
<reference evidence="2" key="2">
    <citation type="submission" date="2022-01" db="EMBL/GenBank/DDBJ databases">
        <authorList>
            <person name="Yamashiro T."/>
            <person name="Shiraishi A."/>
            <person name="Satake H."/>
            <person name="Nakayama K."/>
        </authorList>
    </citation>
    <scope>NUCLEOTIDE SEQUENCE</scope>
</reference>
<dbReference type="InterPro" id="IPR039537">
    <property type="entry name" value="Retrotran_Ty1/copia-like"/>
</dbReference>
<feature type="compositionally biased region" description="Low complexity" evidence="1">
    <location>
        <begin position="142"/>
        <end position="158"/>
    </location>
</feature>
<feature type="region of interest" description="Disordered" evidence="1">
    <location>
        <begin position="136"/>
        <end position="189"/>
    </location>
</feature>
<sequence length="189" mass="21632">MAKQNLVIGLPSLVYSKDKPCSSCEKGKHHRASFKTKQTSSIKKFLHLLHMDLFGPVTPRCINHEKYTLVIVDEYSSPSAIKFSKPSVDDINIAKTKRYPPDEYLYPFEPSQRYQTNNNDVSFIKPYECPDPVVHETEVSSDQNGQTDQNDLNDQNDQSAQTNEILNDNQTKHSNHTNDEQIIDNLPKH</sequence>
<evidence type="ECO:0008006" key="4">
    <source>
        <dbReference type="Google" id="ProtNLM"/>
    </source>
</evidence>
<dbReference type="EMBL" id="BQNB010011225">
    <property type="protein sequence ID" value="GJS87783.1"/>
    <property type="molecule type" value="Genomic_DNA"/>
</dbReference>
<dbReference type="PANTHER" id="PTHR42648:SF32">
    <property type="entry name" value="RIBONUCLEASE H-LIKE DOMAIN, GAG-PRE-INTEGRASE DOMAIN PROTEIN-RELATED"/>
    <property type="match status" value="1"/>
</dbReference>
<dbReference type="PANTHER" id="PTHR42648">
    <property type="entry name" value="TRANSPOSASE, PUTATIVE-RELATED"/>
    <property type="match status" value="1"/>
</dbReference>